<proteinExistence type="predicted"/>
<protein>
    <submittedName>
        <fullName evidence="2">Anoctamin</fullName>
    </submittedName>
</protein>
<keyword evidence="1" id="KW-1185">Reference proteome</keyword>
<name>A0A1I8GR62_9PLAT</name>
<dbReference type="WBParaSite" id="maker-uti_cns_0002741-snap-gene-0.7-mRNA-1">
    <property type="protein sequence ID" value="maker-uti_cns_0002741-snap-gene-0.7-mRNA-1"/>
    <property type="gene ID" value="maker-uti_cns_0002741-snap-gene-0.7"/>
</dbReference>
<dbReference type="Proteomes" id="UP000095280">
    <property type="component" value="Unplaced"/>
</dbReference>
<reference evidence="2" key="1">
    <citation type="submission" date="2016-11" db="UniProtKB">
        <authorList>
            <consortium name="WormBaseParasite"/>
        </authorList>
    </citation>
    <scope>IDENTIFICATION</scope>
</reference>
<evidence type="ECO:0000313" key="1">
    <source>
        <dbReference type="Proteomes" id="UP000095280"/>
    </source>
</evidence>
<sequence length="216" mass="24715">MLANLLMMLWATFNGFLYFRVIRPLGGKFTADFVKSYKEDNITSIEYSVTTVVSLFIIQSQITFYSDKTDQGFVVSLFNNSNLQRSWESLTNNIVYILTELLQGRQTLHSADGPGFYLDKGPRIDTAMVPHCFQEFNALRDAWSSVYYSCIVYVVASIAQLYIAATEVLFKRIDDFADERDRRLSPEQMRARITIGLEGVAALQRVCFFSKLVLVM</sequence>
<dbReference type="AlphaFoldDB" id="A0A1I8GR62"/>
<evidence type="ECO:0000313" key="2">
    <source>
        <dbReference type="WBParaSite" id="maker-uti_cns_0002741-snap-gene-0.7-mRNA-1"/>
    </source>
</evidence>
<organism evidence="1 2">
    <name type="scientific">Macrostomum lignano</name>
    <dbReference type="NCBI Taxonomy" id="282301"/>
    <lineage>
        <taxon>Eukaryota</taxon>
        <taxon>Metazoa</taxon>
        <taxon>Spiralia</taxon>
        <taxon>Lophotrochozoa</taxon>
        <taxon>Platyhelminthes</taxon>
        <taxon>Rhabditophora</taxon>
        <taxon>Macrostomorpha</taxon>
        <taxon>Macrostomida</taxon>
        <taxon>Macrostomidae</taxon>
        <taxon>Macrostomum</taxon>
    </lineage>
</organism>
<accession>A0A1I8GR62</accession>